<dbReference type="InterPro" id="IPR050638">
    <property type="entry name" value="AA-Vitamin_Transporters"/>
</dbReference>
<keyword evidence="10" id="KW-1185">Reference proteome</keyword>
<reference evidence="9 10" key="1">
    <citation type="journal article" date="2006" name="Syst. Appl. Microbiol.">
        <title>Anoxybacillus amylolyticus sp. nov., a thermophilic amylase producing bacterium isolated from Mount Rittmann (Antarctica).</title>
        <authorList>
            <person name="Poli A."/>
            <person name="Esposito E."/>
            <person name="Lama L."/>
            <person name="Orlando P."/>
            <person name="Nicolaus G."/>
            <person name="de Appolonia F."/>
            <person name="Gambacorta A."/>
            <person name="Nicolaus B."/>
        </authorList>
    </citation>
    <scope>NUCLEOTIDE SEQUENCE [LARGE SCALE GENOMIC DNA]</scope>
    <source>
        <strain evidence="9 10">DSM 15939</strain>
    </source>
</reference>
<sequence>MAKLWTYVSLVFVMIIWGGNVVAIKLLVNAFTPITITALRLFGASLTVFAVMAVMRQSFRLTARQMAAVFLVGLCNVVGHHYFLATGLTKTTASNAGIILGMSPLVTALFAAVLLRDRLRPAKVIGIVLGFTGVVFIVTHSSAKIGAVSIGDVYIVGAVLTQAISFIFIKKLAQTIDVIALTAWMLLMGSTLLFVIGLAMEQGGLGQLVKGGGSIWLIFFASAVVASGLGQMIYNRAIQRLGASEAAVFINLSPFFSLVASALFLGETIHFVQWFGFFFIVIGVLLASGALEELVLSSSRKQMTG</sequence>
<keyword evidence="5 7" id="KW-1133">Transmembrane helix</keyword>
<keyword evidence="6 7" id="KW-0472">Membrane</keyword>
<feature type="transmembrane region" description="Helical" evidence="7">
    <location>
        <begin position="271"/>
        <end position="291"/>
    </location>
</feature>
<feature type="transmembrane region" description="Helical" evidence="7">
    <location>
        <begin position="122"/>
        <end position="139"/>
    </location>
</feature>
<evidence type="ECO:0000259" key="8">
    <source>
        <dbReference type="Pfam" id="PF00892"/>
    </source>
</evidence>
<name>A0A160F3L8_9BACL</name>
<keyword evidence="4 7" id="KW-0812">Transmembrane</keyword>
<dbReference type="InterPro" id="IPR037185">
    <property type="entry name" value="EmrE-like"/>
</dbReference>
<proteinExistence type="inferred from homology"/>
<evidence type="ECO:0000256" key="1">
    <source>
        <dbReference type="ARBA" id="ARBA00004651"/>
    </source>
</evidence>
<feature type="transmembrane region" description="Helical" evidence="7">
    <location>
        <begin position="66"/>
        <end position="84"/>
    </location>
</feature>
<keyword evidence="3" id="KW-1003">Cell membrane</keyword>
<evidence type="ECO:0000256" key="2">
    <source>
        <dbReference type="ARBA" id="ARBA00007362"/>
    </source>
</evidence>
<feature type="transmembrane region" description="Helical" evidence="7">
    <location>
        <begin position="246"/>
        <end position="265"/>
    </location>
</feature>
<dbReference type="AlphaFoldDB" id="A0A160F3L8"/>
<dbReference type="EMBL" id="CP015438">
    <property type="protein sequence ID" value="ANB60551.1"/>
    <property type="molecule type" value="Genomic_DNA"/>
</dbReference>
<feature type="domain" description="EamA" evidence="8">
    <location>
        <begin position="5"/>
        <end position="139"/>
    </location>
</feature>
<evidence type="ECO:0000256" key="3">
    <source>
        <dbReference type="ARBA" id="ARBA00022475"/>
    </source>
</evidence>
<feature type="transmembrane region" description="Helical" evidence="7">
    <location>
        <begin position="96"/>
        <end position="115"/>
    </location>
</feature>
<dbReference type="PANTHER" id="PTHR32322">
    <property type="entry name" value="INNER MEMBRANE TRANSPORTER"/>
    <property type="match status" value="1"/>
</dbReference>
<gene>
    <name evidence="9" type="ORF">GFC30_294</name>
</gene>
<feature type="transmembrane region" description="Helical" evidence="7">
    <location>
        <begin position="215"/>
        <end position="234"/>
    </location>
</feature>
<evidence type="ECO:0000256" key="6">
    <source>
        <dbReference type="ARBA" id="ARBA00023136"/>
    </source>
</evidence>
<dbReference type="PATRIC" id="fig|294699.3.peg.279"/>
<feature type="domain" description="EamA" evidence="8">
    <location>
        <begin position="150"/>
        <end position="288"/>
    </location>
</feature>
<accession>A0A160F3L8</accession>
<dbReference type="Proteomes" id="UP000076865">
    <property type="component" value="Chromosome"/>
</dbReference>
<feature type="transmembrane region" description="Helical" evidence="7">
    <location>
        <begin position="181"/>
        <end position="200"/>
    </location>
</feature>
<dbReference type="OrthoDB" id="4529062at2"/>
<feature type="transmembrane region" description="Helical" evidence="7">
    <location>
        <begin position="145"/>
        <end position="169"/>
    </location>
</feature>
<feature type="transmembrane region" description="Helical" evidence="7">
    <location>
        <begin position="34"/>
        <end position="54"/>
    </location>
</feature>
<dbReference type="InterPro" id="IPR000620">
    <property type="entry name" value="EamA_dom"/>
</dbReference>
<comment type="subcellular location">
    <subcellularLocation>
        <location evidence="1">Cell membrane</location>
        <topology evidence="1">Multi-pass membrane protein</topology>
    </subcellularLocation>
</comment>
<dbReference type="KEGG" id="aamy:GFC30_294"/>
<comment type="similarity">
    <text evidence="2">Belongs to the EamA transporter family.</text>
</comment>
<dbReference type="SUPFAM" id="SSF103481">
    <property type="entry name" value="Multidrug resistance efflux transporter EmrE"/>
    <property type="match status" value="2"/>
</dbReference>
<evidence type="ECO:0000256" key="7">
    <source>
        <dbReference type="SAM" id="Phobius"/>
    </source>
</evidence>
<dbReference type="Pfam" id="PF00892">
    <property type="entry name" value="EamA"/>
    <property type="match status" value="2"/>
</dbReference>
<dbReference type="GO" id="GO:0005886">
    <property type="term" value="C:plasma membrane"/>
    <property type="evidence" value="ECO:0007669"/>
    <property type="project" value="UniProtKB-SubCell"/>
</dbReference>
<evidence type="ECO:0000313" key="9">
    <source>
        <dbReference type="EMBL" id="ANB60551.1"/>
    </source>
</evidence>
<evidence type="ECO:0000313" key="10">
    <source>
        <dbReference type="Proteomes" id="UP000076865"/>
    </source>
</evidence>
<organism evidence="9 10">
    <name type="scientific">Anoxybacteroides amylolyticum</name>
    <dbReference type="NCBI Taxonomy" id="294699"/>
    <lineage>
        <taxon>Bacteria</taxon>
        <taxon>Bacillati</taxon>
        <taxon>Bacillota</taxon>
        <taxon>Bacilli</taxon>
        <taxon>Bacillales</taxon>
        <taxon>Anoxybacillaceae</taxon>
        <taxon>Anoxybacteroides</taxon>
    </lineage>
</organism>
<dbReference type="RefSeq" id="WP_066322490.1">
    <property type="nucleotide sequence ID" value="NZ_CP015438.1"/>
</dbReference>
<dbReference type="PANTHER" id="PTHR32322:SF18">
    <property type="entry name" value="S-ADENOSYLMETHIONINE_S-ADENOSYLHOMOCYSTEINE TRANSPORTER"/>
    <property type="match status" value="1"/>
</dbReference>
<feature type="transmembrane region" description="Helical" evidence="7">
    <location>
        <begin position="7"/>
        <end position="28"/>
    </location>
</feature>
<evidence type="ECO:0000256" key="5">
    <source>
        <dbReference type="ARBA" id="ARBA00022989"/>
    </source>
</evidence>
<evidence type="ECO:0000256" key="4">
    <source>
        <dbReference type="ARBA" id="ARBA00022692"/>
    </source>
</evidence>
<dbReference type="Gene3D" id="1.10.3730.20">
    <property type="match status" value="2"/>
</dbReference>
<protein>
    <submittedName>
        <fullName evidence="9">EamA-like transporter family protein</fullName>
    </submittedName>
</protein>